<dbReference type="RefSeq" id="WP_179363438.1">
    <property type="nucleotide sequence ID" value="NZ_CP026994.1"/>
</dbReference>
<name>A0A7D5R859_9ARCH</name>
<organism evidence="1 2">
    <name type="scientific">Nitrosopumilus oxyclinae</name>
    <dbReference type="NCBI Taxonomy" id="1959104"/>
    <lineage>
        <taxon>Archaea</taxon>
        <taxon>Nitrososphaerota</taxon>
        <taxon>Nitrososphaeria</taxon>
        <taxon>Nitrosopumilales</taxon>
        <taxon>Nitrosopumilaceae</taxon>
        <taxon>Nitrosopumilus</taxon>
    </lineage>
</organism>
<evidence type="ECO:0000313" key="2">
    <source>
        <dbReference type="Proteomes" id="UP000509441"/>
    </source>
</evidence>
<dbReference type="Proteomes" id="UP000509441">
    <property type="component" value="Chromosome"/>
</dbReference>
<dbReference type="OrthoDB" id="4428at2157"/>
<dbReference type="KEGG" id="nox:C5F49_03835"/>
<evidence type="ECO:0000313" key="1">
    <source>
        <dbReference type="EMBL" id="QLH04544.1"/>
    </source>
</evidence>
<dbReference type="GeneID" id="56061062"/>
<dbReference type="EMBL" id="CP026994">
    <property type="protein sequence ID" value="QLH04544.1"/>
    <property type="molecule type" value="Genomic_DNA"/>
</dbReference>
<proteinExistence type="predicted"/>
<accession>A0A7D5R859</accession>
<sequence>MSEDQLEALIIQVINGAVTTIPSYLDEIKENKEVLKVENPQEFVYGIVMGMALGMGGAILSAQKEMPTEEDQMKIRDIVYKHIPEIRERIFS</sequence>
<reference evidence="1 2" key="1">
    <citation type="submission" date="2018-02" db="EMBL/GenBank/DDBJ databases">
        <title>Complete genome of Nitrosopumilus oxyclinae HCE1.</title>
        <authorList>
            <person name="Qin W."/>
            <person name="Zheng Y."/>
            <person name="Stahl D.A."/>
        </authorList>
    </citation>
    <scope>NUCLEOTIDE SEQUENCE [LARGE SCALE GENOMIC DNA]</scope>
    <source>
        <strain evidence="1 2">HCE1</strain>
    </source>
</reference>
<protein>
    <submittedName>
        <fullName evidence="1">Uncharacterized protein</fullName>
    </submittedName>
</protein>
<gene>
    <name evidence="1" type="ORF">C5F49_03835</name>
</gene>
<dbReference type="AlphaFoldDB" id="A0A7D5R859"/>
<keyword evidence="2" id="KW-1185">Reference proteome</keyword>